<dbReference type="SUPFAM" id="SSF56219">
    <property type="entry name" value="DNase I-like"/>
    <property type="match status" value="1"/>
</dbReference>
<protein>
    <submittedName>
        <fullName evidence="3">RNA-directed DNA polymerase, eukaryota</fullName>
    </submittedName>
</protein>
<gene>
    <name evidence="3" type="ORF">Tci_006236</name>
</gene>
<feature type="domain" description="Reverse transcriptase zinc-binding" evidence="2">
    <location>
        <begin position="962"/>
        <end position="1022"/>
    </location>
</feature>
<dbReference type="AlphaFoldDB" id="A0A6L2JB63"/>
<sequence>MGYRKSNDSSRSYVNAVNGASPVVNPGSLISASPALVLDDNCIVEKDFSKHAMGRVIDASSIPNLQVILYDEGFTDVKLKYLEGLWVLLEFEKEEIKKNLMAHIGVNSWFQTIQEVPLDFLSDECIAWVDIEGVPLNAWTSDTFSKIASPALVLDENCIVEKDFSKHAMGRVIDASSIPNLQENVSSSDDESVHGEKPNDNMSFSSEEEEEDPFHIYDILNKKKSDEIPHGSCPSLSHPPGFTPDNLVSEKGSLQNIEDGHGSMVNECSSQNIAQDVNFSQQVQMEGSNDSRRNIAGSKGLGNKTKKEWIKELSSKSNLNFLAIQETKLEKISQMDVKFMWGNSNFDFVYSESLGFFGGILCIWEKDFFKKDFVTVSDNFIAVYGTWIPSNTKFLFISIYAPQQTSLKRELWDYLLVLLGRWNGEVVLMGEFNEGASFTWSHPSTTKMSKLDRFLISKGVVSLFPSISGSCLDRHLSDHRPILLHEVRVDFGPTPFRFYHSWFNYDGFDNMVDQTWRSFSHSDRNGMIRFKKKLQDLKSSIRNWIKVKRLDLNSSKKSILDELSDIDKEVDCGQVAEPRLARRQDLTRQLHDIRSIEVVDVFHKSKIKWAIEGDENTKFFHGIINKRRSQLSIRGIFVDGLWKTDLTAINEAFLDHFTTQFRKPMGVGPKIIFSFPKRLSSDQVSDLESNISRDEIRKAVWNCGDNKSPGTFYFAKASILVNGSPTNEFQFHCGLKQGDPLAPLLFILVMESLHLSFNRVVDAAFRCGVHTSDVSLAAASIGCLIMNNQFRYLGVMVGENMARHKAWSNVTLKLISHLSKWKTKTLSVGGRLTFLKSVLGASPLFYMSIFKTPKGNGNSTNFWLDIWKGDSTFCELFPRVYALESVKDISVASKMAMQMDSSFRRPACGGIELSQLNDLISFTDMVSLSSVPDRWVCNVAGNGNFSVKIIRNLIDDLILPSSVVSTRWVKSVPIKINIFMWRARRDCLPTRLNLSHRGVVMEMVNCPTCGNCEEDVQHIFFDVIWPVMFSEVYADGGSWIGIFGRLFQAGIHGSLLLVLGQI</sequence>
<evidence type="ECO:0000313" key="3">
    <source>
        <dbReference type="EMBL" id="GEU34258.1"/>
    </source>
</evidence>
<dbReference type="InterPro" id="IPR026960">
    <property type="entry name" value="RVT-Znf"/>
</dbReference>
<dbReference type="Gene3D" id="3.60.10.10">
    <property type="entry name" value="Endonuclease/exonuclease/phosphatase"/>
    <property type="match status" value="1"/>
</dbReference>
<dbReference type="GO" id="GO:0003964">
    <property type="term" value="F:RNA-directed DNA polymerase activity"/>
    <property type="evidence" value="ECO:0007669"/>
    <property type="project" value="UniProtKB-KW"/>
</dbReference>
<dbReference type="Pfam" id="PF13966">
    <property type="entry name" value="zf-RVT"/>
    <property type="match status" value="1"/>
</dbReference>
<dbReference type="PANTHER" id="PTHR33116">
    <property type="entry name" value="REVERSE TRANSCRIPTASE ZINC-BINDING DOMAIN-CONTAINING PROTEIN-RELATED-RELATED"/>
    <property type="match status" value="1"/>
</dbReference>
<name>A0A6L2JB63_TANCI</name>
<feature type="region of interest" description="Disordered" evidence="1">
    <location>
        <begin position="228"/>
        <end position="249"/>
    </location>
</feature>
<organism evidence="3">
    <name type="scientific">Tanacetum cinerariifolium</name>
    <name type="common">Dalmatian daisy</name>
    <name type="synonym">Chrysanthemum cinerariifolium</name>
    <dbReference type="NCBI Taxonomy" id="118510"/>
    <lineage>
        <taxon>Eukaryota</taxon>
        <taxon>Viridiplantae</taxon>
        <taxon>Streptophyta</taxon>
        <taxon>Embryophyta</taxon>
        <taxon>Tracheophyta</taxon>
        <taxon>Spermatophyta</taxon>
        <taxon>Magnoliopsida</taxon>
        <taxon>eudicotyledons</taxon>
        <taxon>Gunneridae</taxon>
        <taxon>Pentapetalae</taxon>
        <taxon>asterids</taxon>
        <taxon>campanulids</taxon>
        <taxon>Asterales</taxon>
        <taxon>Asteraceae</taxon>
        <taxon>Asteroideae</taxon>
        <taxon>Anthemideae</taxon>
        <taxon>Anthemidinae</taxon>
        <taxon>Tanacetum</taxon>
    </lineage>
</organism>
<evidence type="ECO:0000259" key="2">
    <source>
        <dbReference type="Pfam" id="PF13966"/>
    </source>
</evidence>
<dbReference type="InterPro" id="IPR036691">
    <property type="entry name" value="Endo/exonu/phosph_ase_sf"/>
</dbReference>
<proteinExistence type="predicted"/>
<feature type="region of interest" description="Disordered" evidence="1">
    <location>
        <begin position="180"/>
        <end position="211"/>
    </location>
</feature>
<keyword evidence="3" id="KW-0695">RNA-directed DNA polymerase</keyword>
<keyword evidence="3" id="KW-0548">Nucleotidyltransferase</keyword>
<comment type="caution">
    <text evidence="3">The sequence shown here is derived from an EMBL/GenBank/DDBJ whole genome shotgun (WGS) entry which is preliminary data.</text>
</comment>
<dbReference type="EMBL" id="BKCJ010000557">
    <property type="protein sequence ID" value="GEU34258.1"/>
    <property type="molecule type" value="Genomic_DNA"/>
</dbReference>
<dbReference type="PANTHER" id="PTHR33116:SF79">
    <property type="entry name" value="REVERSE TRANSCRIPTASE DOMAIN, ZINC FINGER, CCHC-TYPE-RELATED"/>
    <property type="match status" value="1"/>
</dbReference>
<evidence type="ECO:0000256" key="1">
    <source>
        <dbReference type="SAM" id="MobiDB-lite"/>
    </source>
</evidence>
<keyword evidence="3" id="KW-0808">Transferase</keyword>
<reference evidence="3" key="1">
    <citation type="journal article" date="2019" name="Sci. Rep.">
        <title>Draft genome of Tanacetum cinerariifolium, the natural source of mosquito coil.</title>
        <authorList>
            <person name="Yamashiro T."/>
            <person name="Shiraishi A."/>
            <person name="Satake H."/>
            <person name="Nakayama K."/>
        </authorList>
    </citation>
    <scope>NUCLEOTIDE SEQUENCE</scope>
</reference>
<accession>A0A6L2JB63</accession>